<sequence>MVIEDAPEPSPVVSKCFDNIYPLTIQCVADAYQHWNMTYRWDPPVYYDPKGQQSCCSGWEAFDCYESGPVKKCTESEQIAILVKISFHRFYLY</sequence>
<dbReference type="OrthoDB" id="10352971at2759"/>
<dbReference type="EMBL" id="CAJPIZ010014822">
    <property type="protein sequence ID" value="CAG2114960.1"/>
    <property type="molecule type" value="Genomic_DNA"/>
</dbReference>
<protein>
    <submittedName>
        <fullName evidence="1">Uncharacterized protein</fullName>
    </submittedName>
</protein>
<accession>A0A7R9L3M8</accession>
<organism evidence="1">
    <name type="scientific">Medioppia subpectinata</name>
    <dbReference type="NCBI Taxonomy" id="1979941"/>
    <lineage>
        <taxon>Eukaryota</taxon>
        <taxon>Metazoa</taxon>
        <taxon>Ecdysozoa</taxon>
        <taxon>Arthropoda</taxon>
        <taxon>Chelicerata</taxon>
        <taxon>Arachnida</taxon>
        <taxon>Acari</taxon>
        <taxon>Acariformes</taxon>
        <taxon>Sarcoptiformes</taxon>
        <taxon>Oribatida</taxon>
        <taxon>Brachypylina</taxon>
        <taxon>Oppioidea</taxon>
        <taxon>Oppiidae</taxon>
        <taxon>Medioppia</taxon>
    </lineage>
</organism>
<reference evidence="1" key="1">
    <citation type="submission" date="2020-11" db="EMBL/GenBank/DDBJ databases">
        <authorList>
            <person name="Tran Van P."/>
        </authorList>
    </citation>
    <scope>NUCLEOTIDE SEQUENCE</scope>
</reference>
<gene>
    <name evidence="1" type="ORF">OSB1V03_LOCUS14926</name>
</gene>
<dbReference type="AlphaFoldDB" id="A0A7R9L3M8"/>
<evidence type="ECO:0000313" key="2">
    <source>
        <dbReference type="Proteomes" id="UP000759131"/>
    </source>
</evidence>
<dbReference type="EMBL" id="OC869397">
    <property type="protein sequence ID" value="CAD7634530.1"/>
    <property type="molecule type" value="Genomic_DNA"/>
</dbReference>
<dbReference type="Proteomes" id="UP000759131">
    <property type="component" value="Unassembled WGS sequence"/>
</dbReference>
<evidence type="ECO:0000313" key="1">
    <source>
        <dbReference type="EMBL" id="CAD7634530.1"/>
    </source>
</evidence>
<name>A0A7R9L3M8_9ACAR</name>
<proteinExistence type="predicted"/>
<keyword evidence="2" id="KW-1185">Reference proteome</keyword>